<keyword evidence="2" id="KW-1185">Reference proteome</keyword>
<sequence>MKNMNSLALFVSLIVLVGFPILFFFVSLFTGDLRYLIWSLPPSFLAGFTGLILTLQTIKKEKSLSK</sequence>
<evidence type="ECO:0000313" key="2">
    <source>
        <dbReference type="Proteomes" id="UP001064027"/>
    </source>
</evidence>
<protein>
    <submittedName>
        <fullName evidence="1">Uncharacterized protein</fullName>
    </submittedName>
</protein>
<evidence type="ECO:0000313" key="1">
    <source>
        <dbReference type="EMBL" id="UXH46233.1"/>
    </source>
</evidence>
<proteinExistence type="predicted"/>
<organism evidence="1 2">
    <name type="scientific">Rossellomorea vietnamensis</name>
    <dbReference type="NCBI Taxonomy" id="218284"/>
    <lineage>
        <taxon>Bacteria</taxon>
        <taxon>Bacillati</taxon>
        <taxon>Bacillota</taxon>
        <taxon>Bacilli</taxon>
        <taxon>Bacillales</taxon>
        <taxon>Bacillaceae</taxon>
        <taxon>Rossellomorea</taxon>
    </lineage>
</organism>
<gene>
    <name evidence="1" type="ORF">N5C46_09375</name>
</gene>
<accession>A0ACD4CC93</accession>
<dbReference type="Proteomes" id="UP001064027">
    <property type="component" value="Chromosome"/>
</dbReference>
<dbReference type="EMBL" id="CP104558">
    <property type="protein sequence ID" value="UXH46233.1"/>
    <property type="molecule type" value="Genomic_DNA"/>
</dbReference>
<name>A0ACD4CC93_9BACI</name>
<reference evidence="1" key="1">
    <citation type="submission" date="2022-09" db="EMBL/GenBank/DDBJ databases">
        <title>Complete genome sequence of Rossellomorea vietnamensis strain RL-WG62, a newly isolated PGPR with the potential for plant salinity stress alleviation.</title>
        <authorList>
            <person name="Ren L."/>
            <person name="Wang G."/>
            <person name="Hu H."/>
        </authorList>
    </citation>
    <scope>NUCLEOTIDE SEQUENCE</scope>
    <source>
        <strain evidence="1">RL-WG62</strain>
    </source>
</reference>